<feature type="domain" description="GspL periplasmic" evidence="12">
    <location>
        <begin position="245"/>
        <end position="398"/>
    </location>
</feature>
<dbReference type="EMBL" id="BMLS01000004">
    <property type="protein sequence ID" value="GGO71702.1"/>
    <property type="molecule type" value="Genomic_DNA"/>
</dbReference>
<feature type="domain" description="GspL cytoplasmic actin-ATPase-like" evidence="11">
    <location>
        <begin position="5"/>
        <end position="239"/>
    </location>
</feature>
<comment type="caution">
    <text evidence="13">The sequence shown here is derived from an EMBL/GenBank/DDBJ whole genome shotgun (WGS) entry which is preliminary data.</text>
</comment>
<sequence length="398" mass="44216">MTEQLIVRLGATPQEPVQWLVWSNTEQDIIASGEFADASQLSSLKDRAGSRPVTALVPASDVLLHWVTMPAKASRKALTAIPYMLEDELCSDIESQFFAMGPRQGNQQAVAVVNKESLQQWLTTLQSAELICHKLLPDVLALPVQQQGWALLQIGEQLLIRQDQWKGMQGEASWMMDALLHHAKQLSEPLPIANYSSLSLPDSPNLLQQAEPLEMPMKVLAQGALASQFNLLQGEFKPKRQQQGQWQKWRLAAILAAVALTTSLIDKGIQANQLANQREQLETQIEAEFKRAFPEVRRIVNVRSQMKQKLSELQQGGGSTSMLVMLSQLSPAFAQSKVLPQTLKFDSKRAELRMQATADNFEALEQFRRLAQGQGFSVEQGAINNTDNQVVGSLSVRS</sequence>
<dbReference type="InterPro" id="IPR007812">
    <property type="entry name" value="T2SS_protein-GspL"/>
</dbReference>
<keyword evidence="14" id="KW-1185">Reference proteome</keyword>
<comment type="similarity">
    <text evidence="2 10">Belongs to the GSP L family.</text>
</comment>
<keyword evidence="4" id="KW-1003">Cell membrane</keyword>
<accession>A0A918DKD4</accession>
<evidence type="ECO:0000256" key="2">
    <source>
        <dbReference type="ARBA" id="ARBA00005318"/>
    </source>
</evidence>
<dbReference type="InterPro" id="IPR024230">
    <property type="entry name" value="GspL_cyto_dom"/>
</dbReference>
<dbReference type="AlphaFoldDB" id="A0A918DKD4"/>
<evidence type="ECO:0000313" key="13">
    <source>
        <dbReference type="EMBL" id="GGO71702.1"/>
    </source>
</evidence>
<dbReference type="NCBIfam" id="TIGR01709">
    <property type="entry name" value="typeII_sec_gspL"/>
    <property type="match status" value="1"/>
</dbReference>
<dbReference type="Gene3D" id="3.30.1360.100">
    <property type="entry name" value="General secretion pathway protein M, EpsM"/>
    <property type="match status" value="1"/>
</dbReference>
<evidence type="ECO:0000256" key="3">
    <source>
        <dbReference type="ARBA" id="ARBA00022448"/>
    </source>
</evidence>
<dbReference type="Pfam" id="PF12693">
    <property type="entry name" value="GspL_C"/>
    <property type="match status" value="1"/>
</dbReference>
<evidence type="ECO:0000256" key="4">
    <source>
        <dbReference type="ARBA" id="ARBA00022475"/>
    </source>
</evidence>
<evidence type="ECO:0000259" key="11">
    <source>
        <dbReference type="Pfam" id="PF05134"/>
    </source>
</evidence>
<dbReference type="Pfam" id="PF05134">
    <property type="entry name" value="T2SSL"/>
    <property type="match status" value="1"/>
</dbReference>
<evidence type="ECO:0000256" key="7">
    <source>
        <dbReference type="ARBA" id="ARBA00022927"/>
    </source>
</evidence>
<reference evidence="13" key="1">
    <citation type="journal article" date="2014" name="Int. J. Syst. Evol. Microbiol.">
        <title>Complete genome sequence of Corynebacterium casei LMG S-19264T (=DSM 44701T), isolated from a smear-ripened cheese.</title>
        <authorList>
            <consortium name="US DOE Joint Genome Institute (JGI-PGF)"/>
            <person name="Walter F."/>
            <person name="Albersmeier A."/>
            <person name="Kalinowski J."/>
            <person name="Ruckert C."/>
        </authorList>
    </citation>
    <scope>NUCLEOTIDE SEQUENCE</scope>
    <source>
        <strain evidence="13">CGMCC 1.7086</strain>
    </source>
</reference>
<dbReference type="GO" id="GO:0009276">
    <property type="term" value="C:Gram-negative-bacterium-type cell wall"/>
    <property type="evidence" value="ECO:0007669"/>
    <property type="project" value="InterPro"/>
</dbReference>
<comment type="subcellular location">
    <subcellularLocation>
        <location evidence="1">Cell inner membrane</location>
        <topology evidence="1">Single-pass membrane protein</topology>
    </subcellularLocation>
</comment>
<dbReference type="RefSeq" id="WP_188696421.1">
    <property type="nucleotide sequence ID" value="NZ_BMLS01000004.1"/>
</dbReference>
<evidence type="ECO:0000313" key="14">
    <source>
        <dbReference type="Proteomes" id="UP000606935"/>
    </source>
</evidence>
<keyword evidence="3 10" id="KW-0813">Transport</keyword>
<dbReference type="Proteomes" id="UP000606935">
    <property type="component" value="Unassembled WGS sequence"/>
</dbReference>
<keyword evidence="5" id="KW-0997">Cell inner membrane</keyword>
<evidence type="ECO:0000256" key="9">
    <source>
        <dbReference type="ARBA" id="ARBA00023136"/>
    </source>
</evidence>
<dbReference type="InterPro" id="IPR043129">
    <property type="entry name" value="ATPase_NBD"/>
</dbReference>
<organism evidence="13 14">
    <name type="scientific">Bowmanella pacifica</name>
    <dbReference type="NCBI Taxonomy" id="502051"/>
    <lineage>
        <taxon>Bacteria</taxon>
        <taxon>Pseudomonadati</taxon>
        <taxon>Pseudomonadota</taxon>
        <taxon>Gammaproteobacteria</taxon>
        <taxon>Alteromonadales</taxon>
        <taxon>Alteromonadaceae</taxon>
        <taxon>Bowmanella</taxon>
    </lineage>
</organism>
<dbReference type="InterPro" id="IPR025691">
    <property type="entry name" value="GspL_pp_dom"/>
</dbReference>
<keyword evidence="6" id="KW-0812">Transmembrane</keyword>
<dbReference type="SUPFAM" id="SSF53067">
    <property type="entry name" value="Actin-like ATPase domain"/>
    <property type="match status" value="2"/>
</dbReference>
<gene>
    <name evidence="13" type="primary">gspL</name>
    <name evidence="13" type="ORF">GCM10010982_28110</name>
</gene>
<evidence type="ECO:0000256" key="10">
    <source>
        <dbReference type="PIRNR" id="PIRNR015761"/>
    </source>
</evidence>
<comment type="function">
    <text evidence="10">Inner membrane component of the type II secretion system required for the energy-dependent secretion of extracellular factors such as proteases and toxins from the periplasm.</text>
</comment>
<protein>
    <recommendedName>
        <fullName evidence="10">Type II secretion system protein L</fullName>
        <shortName evidence="10">T2SS protein L</shortName>
    </recommendedName>
</protein>
<evidence type="ECO:0000259" key="12">
    <source>
        <dbReference type="Pfam" id="PF12693"/>
    </source>
</evidence>
<keyword evidence="7 10" id="KW-0653">Protein transport</keyword>
<proteinExistence type="inferred from homology"/>
<dbReference type="GO" id="GO:0015628">
    <property type="term" value="P:protein secretion by the type II secretion system"/>
    <property type="evidence" value="ECO:0007669"/>
    <property type="project" value="InterPro"/>
</dbReference>
<dbReference type="GO" id="GO:0005886">
    <property type="term" value="C:plasma membrane"/>
    <property type="evidence" value="ECO:0007669"/>
    <property type="project" value="UniProtKB-SubCell"/>
</dbReference>
<keyword evidence="9" id="KW-0472">Membrane</keyword>
<reference evidence="13" key="2">
    <citation type="submission" date="2020-09" db="EMBL/GenBank/DDBJ databases">
        <authorList>
            <person name="Sun Q."/>
            <person name="Zhou Y."/>
        </authorList>
    </citation>
    <scope>NUCLEOTIDE SEQUENCE</scope>
    <source>
        <strain evidence="13">CGMCC 1.7086</strain>
    </source>
</reference>
<dbReference type="Gene3D" id="3.30.420.380">
    <property type="match status" value="1"/>
</dbReference>
<dbReference type="PIRSF" id="PIRSF015761">
    <property type="entry name" value="Protein_L"/>
    <property type="match status" value="1"/>
</dbReference>
<dbReference type="GO" id="GO:0015627">
    <property type="term" value="C:type II protein secretion system complex"/>
    <property type="evidence" value="ECO:0007669"/>
    <property type="project" value="InterPro"/>
</dbReference>
<name>A0A918DKD4_9ALTE</name>
<dbReference type="CDD" id="cd24017">
    <property type="entry name" value="ASKHA_T2SSL_N"/>
    <property type="match status" value="1"/>
</dbReference>
<keyword evidence="8" id="KW-1133">Transmembrane helix</keyword>
<evidence type="ECO:0000256" key="8">
    <source>
        <dbReference type="ARBA" id="ARBA00022989"/>
    </source>
</evidence>
<evidence type="ECO:0000256" key="1">
    <source>
        <dbReference type="ARBA" id="ARBA00004377"/>
    </source>
</evidence>
<evidence type="ECO:0000256" key="5">
    <source>
        <dbReference type="ARBA" id="ARBA00022519"/>
    </source>
</evidence>
<dbReference type="Gene3D" id="3.30.420.370">
    <property type="match status" value="1"/>
</dbReference>
<evidence type="ECO:0000256" key="6">
    <source>
        <dbReference type="ARBA" id="ARBA00022692"/>
    </source>
</evidence>